<feature type="domain" description="Phosphoribosyltransferase" evidence="3">
    <location>
        <begin position="28"/>
        <end position="164"/>
    </location>
</feature>
<keyword evidence="2" id="KW-0808">Transferase</keyword>
<evidence type="ECO:0000256" key="2">
    <source>
        <dbReference type="ARBA" id="ARBA00022679"/>
    </source>
</evidence>
<dbReference type="AlphaFoldDB" id="A0A1G2Q3X3"/>
<sequence length="203" mass="23266">MLEIKRSYDSYKWENGTPLLFVTMAEKAALIEELIKQVLDSKYKYDLLVSIGQSGIPLGVIFSKVLDIPHAIFRAKAYNESLTNQSGTKHQVIVAKHSLFIDQKKNFTSLPYNLSHFYENVLVVDHLIDSGDSITAVIEDIQARHPGNNLFHTACLWRKSWSKYKANYVGMIEYPEPLTGIMPWIVEPDEVLIKKLREKINLN</sequence>
<dbReference type="SUPFAM" id="SSF53271">
    <property type="entry name" value="PRTase-like"/>
    <property type="match status" value="1"/>
</dbReference>
<organism evidence="4 5">
    <name type="scientific">Candidatus Veblenbacteria bacterium RIFOXYC1_FULL_42_9</name>
    <dbReference type="NCBI Taxonomy" id="1802427"/>
    <lineage>
        <taxon>Bacteria</taxon>
        <taxon>Candidatus Vebleniibacteriota</taxon>
    </lineage>
</organism>
<reference evidence="4 5" key="1">
    <citation type="journal article" date="2016" name="Nat. Commun.">
        <title>Thousands of microbial genomes shed light on interconnected biogeochemical processes in an aquifer system.</title>
        <authorList>
            <person name="Anantharaman K."/>
            <person name="Brown C.T."/>
            <person name="Hug L.A."/>
            <person name="Sharon I."/>
            <person name="Castelle C.J."/>
            <person name="Probst A.J."/>
            <person name="Thomas B.C."/>
            <person name="Singh A."/>
            <person name="Wilkins M.J."/>
            <person name="Karaoz U."/>
            <person name="Brodie E.L."/>
            <person name="Williams K.H."/>
            <person name="Hubbard S.S."/>
            <person name="Banfield J.F."/>
        </authorList>
    </citation>
    <scope>NUCLEOTIDE SEQUENCE [LARGE SCALE GENOMIC DNA]</scope>
</reference>
<gene>
    <name evidence="4" type="ORF">A2429_01470</name>
</gene>
<dbReference type="CDD" id="cd06223">
    <property type="entry name" value="PRTases_typeI"/>
    <property type="match status" value="1"/>
</dbReference>
<keyword evidence="1" id="KW-0328">Glycosyltransferase</keyword>
<dbReference type="PANTHER" id="PTHR43363:SF1">
    <property type="entry name" value="HYPOXANTHINE-GUANINE PHOSPHORIBOSYLTRANSFERASE"/>
    <property type="match status" value="1"/>
</dbReference>
<dbReference type="Proteomes" id="UP000178199">
    <property type="component" value="Unassembled WGS sequence"/>
</dbReference>
<dbReference type="Gene3D" id="3.40.50.2020">
    <property type="match status" value="1"/>
</dbReference>
<dbReference type="InterPro" id="IPR029057">
    <property type="entry name" value="PRTase-like"/>
</dbReference>
<evidence type="ECO:0000259" key="3">
    <source>
        <dbReference type="Pfam" id="PF00156"/>
    </source>
</evidence>
<dbReference type="PANTHER" id="PTHR43363">
    <property type="entry name" value="HYPOXANTHINE PHOSPHORIBOSYLTRANSFERASE"/>
    <property type="match status" value="1"/>
</dbReference>
<proteinExistence type="predicted"/>
<evidence type="ECO:0000313" key="4">
    <source>
        <dbReference type="EMBL" id="OHA55257.1"/>
    </source>
</evidence>
<evidence type="ECO:0000313" key="5">
    <source>
        <dbReference type="Proteomes" id="UP000178199"/>
    </source>
</evidence>
<dbReference type="InterPro" id="IPR000836">
    <property type="entry name" value="PRTase_dom"/>
</dbReference>
<protein>
    <recommendedName>
        <fullName evidence="3">Phosphoribosyltransferase domain-containing protein</fullName>
    </recommendedName>
</protein>
<evidence type="ECO:0000256" key="1">
    <source>
        <dbReference type="ARBA" id="ARBA00022676"/>
    </source>
</evidence>
<accession>A0A1G2Q3X3</accession>
<dbReference type="GO" id="GO:0016757">
    <property type="term" value="F:glycosyltransferase activity"/>
    <property type="evidence" value="ECO:0007669"/>
    <property type="project" value="UniProtKB-KW"/>
</dbReference>
<name>A0A1G2Q3X3_9BACT</name>
<dbReference type="Pfam" id="PF00156">
    <property type="entry name" value="Pribosyltran"/>
    <property type="match status" value="1"/>
</dbReference>
<comment type="caution">
    <text evidence="4">The sequence shown here is derived from an EMBL/GenBank/DDBJ whole genome shotgun (WGS) entry which is preliminary data.</text>
</comment>
<dbReference type="EMBL" id="MHTD01000038">
    <property type="protein sequence ID" value="OHA55257.1"/>
    <property type="molecule type" value="Genomic_DNA"/>
</dbReference>